<gene>
    <name evidence="1" type="ORF">MM239_08795</name>
</gene>
<protein>
    <submittedName>
        <fullName evidence="1">Uncharacterized protein</fullName>
    </submittedName>
</protein>
<proteinExistence type="predicted"/>
<reference evidence="1" key="1">
    <citation type="submission" date="2022-03" db="EMBL/GenBank/DDBJ databases">
        <title>De novo assembled genomes of Belliella spp. (Cyclobacteriaceae) strains.</title>
        <authorList>
            <person name="Szabo A."/>
            <person name="Korponai K."/>
            <person name="Felfoldi T."/>
        </authorList>
    </citation>
    <scope>NUCLEOTIDE SEQUENCE</scope>
    <source>
        <strain evidence="1">DSM 111904</strain>
    </source>
</reference>
<evidence type="ECO:0000313" key="1">
    <source>
        <dbReference type="EMBL" id="MCH7409490.1"/>
    </source>
</evidence>
<comment type="caution">
    <text evidence="1">The sequence shown here is derived from an EMBL/GenBank/DDBJ whole genome shotgun (WGS) entry which is preliminary data.</text>
</comment>
<organism evidence="1 2">
    <name type="scientific">Belliella filtrata</name>
    <dbReference type="NCBI Taxonomy" id="2923435"/>
    <lineage>
        <taxon>Bacteria</taxon>
        <taxon>Pseudomonadati</taxon>
        <taxon>Bacteroidota</taxon>
        <taxon>Cytophagia</taxon>
        <taxon>Cytophagales</taxon>
        <taxon>Cyclobacteriaceae</taxon>
        <taxon>Belliella</taxon>
    </lineage>
</organism>
<accession>A0ABS9UZA1</accession>
<dbReference type="InterPro" id="IPR011044">
    <property type="entry name" value="Quino_amine_DH_bsu"/>
</dbReference>
<keyword evidence="2" id="KW-1185">Reference proteome</keyword>
<evidence type="ECO:0000313" key="2">
    <source>
        <dbReference type="Proteomes" id="UP001165489"/>
    </source>
</evidence>
<dbReference type="Gene3D" id="2.130.10.10">
    <property type="entry name" value="YVTN repeat-like/Quinoprotein amine dehydrogenase"/>
    <property type="match status" value="1"/>
</dbReference>
<name>A0ABS9UZA1_9BACT</name>
<dbReference type="RefSeq" id="WP_241347836.1">
    <property type="nucleotide sequence ID" value="NZ_JAKZGP010000018.1"/>
</dbReference>
<dbReference type="SUPFAM" id="SSF50969">
    <property type="entry name" value="YVTN repeat-like/Quinoprotein amine dehydrogenase"/>
    <property type="match status" value="1"/>
</dbReference>
<sequence>MFEVLNTPALIRSGESSTNFQLKNTGKSTFSWDVFSDLQFISISPFSGKLSPGQVVDITALIKNDEIEEDVYYTNLTFRVNFSQYYNSGIGVINYTEKKWLLDEAVIDAAYDKKTDRIYAVTDSKKLLFIDPILKTTEAYPLIHKPTCISLHPDGNLLLIGNESSISHFDISQKNIIKETENLAPVTSIVFGESNWAHVLTSYHAVFFSLNLLTNERITATGDFELYNNGSLVKHPTEPLVYYFFNLSEKTPIRIFNISQGPGQYEGELISNSGNPIPGKIWFSDDGQRLYNLEGNIFEKDLPNPTSYKHVGTLNPYYRFFSLIKQNSISEDIIGIQNYAGIFQLSDSKFLKYKPNFERFEEKTFPKFLFDENDYFHAVDSEVLTSFFSNDGQYLHFICSPVFNGEKLKNSAVYTVKVR</sequence>
<dbReference type="InterPro" id="IPR015943">
    <property type="entry name" value="WD40/YVTN_repeat-like_dom_sf"/>
</dbReference>
<dbReference type="Proteomes" id="UP001165489">
    <property type="component" value="Unassembled WGS sequence"/>
</dbReference>
<dbReference type="EMBL" id="JAKZGP010000018">
    <property type="protein sequence ID" value="MCH7409490.1"/>
    <property type="molecule type" value="Genomic_DNA"/>
</dbReference>